<organism evidence="1 2">
    <name type="scientific">Aeromonas caviae</name>
    <name type="common">Aeromonas punctata</name>
    <dbReference type="NCBI Taxonomy" id="648"/>
    <lineage>
        <taxon>Bacteria</taxon>
        <taxon>Pseudomonadati</taxon>
        <taxon>Pseudomonadota</taxon>
        <taxon>Gammaproteobacteria</taxon>
        <taxon>Aeromonadales</taxon>
        <taxon>Aeromonadaceae</taxon>
        <taxon>Aeromonas</taxon>
    </lineage>
</organism>
<dbReference type="EMBL" id="AP021927">
    <property type="protein sequence ID" value="BBQ29752.1"/>
    <property type="molecule type" value="Genomic_DNA"/>
</dbReference>
<evidence type="ECO:0000313" key="2">
    <source>
        <dbReference type="Proteomes" id="UP000515756"/>
    </source>
</evidence>
<reference evidence="1 2" key="1">
    <citation type="submission" date="2019-12" db="EMBL/GenBank/DDBJ databases">
        <title>complete genome sequences of Aeromonas caviae str. WP2-W18-ESBL-01 isolated from wastewater treatment plant effluent.</title>
        <authorList>
            <person name="Sekizuka T."/>
            <person name="Itokawa K."/>
            <person name="Yatsu K."/>
            <person name="Inamine Y."/>
            <person name="Kuroda M."/>
        </authorList>
    </citation>
    <scope>NUCLEOTIDE SEQUENCE [LARGE SCALE GENOMIC DNA]</scope>
    <source>
        <strain evidence="1 2">WP2-W18-ESBL-01</strain>
    </source>
</reference>
<sequence length="39" mass="4261">MITTVACTDDWPPLDPGSSRYNPLIWLKMGLVAIGDCPL</sequence>
<protein>
    <submittedName>
        <fullName evidence="1">Uncharacterized protein</fullName>
    </submittedName>
</protein>
<accession>A0A6S4T9S4</accession>
<dbReference type="AlphaFoldDB" id="A0A6S4T9S4"/>
<proteinExistence type="predicted"/>
<name>A0A6S4T9S4_AERCA</name>
<dbReference type="Proteomes" id="UP000515756">
    <property type="component" value="Chromosome"/>
</dbReference>
<gene>
    <name evidence="1" type="ORF">WP2W18E01_13340</name>
</gene>
<evidence type="ECO:0000313" key="1">
    <source>
        <dbReference type="EMBL" id="BBQ29752.1"/>
    </source>
</evidence>